<protein>
    <submittedName>
        <fullName evidence="2">Uncharacterized protein</fullName>
    </submittedName>
</protein>
<organism evidence="2 3">
    <name type="scientific">Mycoemilia scoparia</name>
    <dbReference type="NCBI Taxonomy" id="417184"/>
    <lineage>
        <taxon>Eukaryota</taxon>
        <taxon>Fungi</taxon>
        <taxon>Fungi incertae sedis</taxon>
        <taxon>Zoopagomycota</taxon>
        <taxon>Kickxellomycotina</taxon>
        <taxon>Kickxellomycetes</taxon>
        <taxon>Kickxellales</taxon>
        <taxon>Kickxellaceae</taxon>
        <taxon>Mycoemilia</taxon>
    </lineage>
</organism>
<dbReference type="Proteomes" id="UP001150538">
    <property type="component" value="Unassembled WGS sequence"/>
</dbReference>
<gene>
    <name evidence="2" type="ORF">H4219_002671</name>
</gene>
<sequence>MMEHDSTFMEDYISFPSIEPKVPSLDDDNDDGDDDEDDKMLSSSPGNNNICKKLFTMLDIANMSFKSQ</sequence>
<evidence type="ECO:0000313" key="2">
    <source>
        <dbReference type="EMBL" id="KAJ1918346.1"/>
    </source>
</evidence>
<proteinExistence type="predicted"/>
<feature type="region of interest" description="Disordered" evidence="1">
    <location>
        <begin position="13"/>
        <end position="49"/>
    </location>
</feature>
<dbReference type="EMBL" id="JANBPU010000048">
    <property type="protein sequence ID" value="KAJ1918346.1"/>
    <property type="molecule type" value="Genomic_DNA"/>
</dbReference>
<keyword evidence="3" id="KW-1185">Reference proteome</keyword>
<reference evidence="2" key="1">
    <citation type="submission" date="2022-07" db="EMBL/GenBank/DDBJ databases">
        <title>Phylogenomic reconstructions and comparative analyses of Kickxellomycotina fungi.</title>
        <authorList>
            <person name="Reynolds N.K."/>
            <person name="Stajich J.E."/>
            <person name="Barry K."/>
            <person name="Grigoriev I.V."/>
            <person name="Crous P."/>
            <person name="Smith M.E."/>
        </authorList>
    </citation>
    <scope>NUCLEOTIDE SEQUENCE</scope>
    <source>
        <strain evidence="2">NBRC 100468</strain>
    </source>
</reference>
<feature type="compositionally biased region" description="Acidic residues" evidence="1">
    <location>
        <begin position="25"/>
        <end position="38"/>
    </location>
</feature>
<accession>A0A9W7ZWW1</accession>
<name>A0A9W7ZWW1_9FUNG</name>
<dbReference type="AlphaFoldDB" id="A0A9W7ZWW1"/>
<evidence type="ECO:0000313" key="3">
    <source>
        <dbReference type="Proteomes" id="UP001150538"/>
    </source>
</evidence>
<evidence type="ECO:0000256" key="1">
    <source>
        <dbReference type="SAM" id="MobiDB-lite"/>
    </source>
</evidence>
<comment type="caution">
    <text evidence="2">The sequence shown here is derived from an EMBL/GenBank/DDBJ whole genome shotgun (WGS) entry which is preliminary data.</text>
</comment>